<dbReference type="InterPro" id="IPR006626">
    <property type="entry name" value="PbH1"/>
</dbReference>
<dbReference type="InterPro" id="IPR012334">
    <property type="entry name" value="Pectin_lyas_fold"/>
</dbReference>
<dbReference type="AlphaFoldDB" id="A0A2U1B3U0"/>
<dbReference type="Pfam" id="PF13229">
    <property type="entry name" value="Beta_helix"/>
    <property type="match status" value="1"/>
</dbReference>
<name>A0A2U1B3U0_9BACT</name>
<dbReference type="Proteomes" id="UP000245959">
    <property type="component" value="Unassembled WGS sequence"/>
</dbReference>
<dbReference type="SMART" id="SM00710">
    <property type="entry name" value="PbH1"/>
    <property type="match status" value="5"/>
</dbReference>
<evidence type="ECO:0000313" key="5">
    <source>
        <dbReference type="EMBL" id="PVY43356.1"/>
    </source>
</evidence>
<dbReference type="EMBL" id="QEKH01000009">
    <property type="protein sequence ID" value="PVY43356.1"/>
    <property type="molecule type" value="Genomic_DNA"/>
</dbReference>
<dbReference type="GO" id="GO:0016829">
    <property type="term" value="F:lyase activity"/>
    <property type="evidence" value="ECO:0007669"/>
    <property type="project" value="UniProtKB-KW"/>
</dbReference>
<dbReference type="Pfam" id="PF02018">
    <property type="entry name" value="CBM_4_9"/>
    <property type="match status" value="1"/>
</dbReference>
<dbReference type="Gene3D" id="2.60.120.260">
    <property type="entry name" value="Galactose-binding domain-like"/>
    <property type="match status" value="1"/>
</dbReference>
<dbReference type="SUPFAM" id="SSF49785">
    <property type="entry name" value="Galactose-binding domain-like"/>
    <property type="match status" value="1"/>
</dbReference>
<evidence type="ECO:0000259" key="4">
    <source>
        <dbReference type="Pfam" id="PF13229"/>
    </source>
</evidence>
<dbReference type="GO" id="GO:0016798">
    <property type="term" value="F:hydrolase activity, acting on glycosyl bonds"/>
    <property type="evidence" value="ECO:0007669"/>
    <property type="project" value="InterPro"/>
</dbReference>
<keyword evidence="2" id="KW-0732">Signal</keyword>
<keyword evidence="6" id="KW-1185">Reference proteome</keyword>
<comment type="caution">
    <text evidence="5">The sequence shown here is derived from an EMBL/GenBank/DDBJ whole genome shotgun (WGS) entry which is preliminary data.</text>
</comment>
<evidence type="ECO:0000256" key="2">
    <source>
        <dbReference type="SAM" id="SignalP"/>
    </source>
</evidence>
<feature type="domain" description="Right handed beta helix" evidence="4">
    <location>
        <begin position="578"/>
        <end position="662"/>
    </location>
</feature>
<protein>
    <submittedName>
        <fullName evidence="5">Parallel beta helix pectate lyase-like protein</fullName>
    </submittedName>
</protein>
<dbReference type="InterPro" id="IPR008979">
    <property type="entry name" value="Galactose-bd-like_sf"/>
</dbReference>
<proteinExistence type="predicted"/>
<reference evidence="5 6" key="1">
    <citation type="submission" date="2018-04" db="EMBL/GenBank/DDBJ databases">
        <title>Genomic Encyclopedia of Type Strains, Phase IV (KMG-IV): sequencing the most valuable type-strain genomes for metagenomic binning, comparative biology and taxonomic classification.</title>
        <authorList>
            <person name="Goeker M."/>
        </authorList>
    </citation>
    <scope>NUCLEOTIDE SEQUENCE [LARGE SCALE GENOMIC DNA]</scope>
    <source>
        <strain evidence="5 6">DSM 14823</strain>
    </source>
</reference>
<sequence>MKQMMIYSALAVAAALPAATPAVFDFEQGLGKERFDRRYAGIETAAPLSGSRSLAVDTRTSDSEWNGVWSLPKGVLKPGRSYKISLTAKVTDKANDRASLLFLIRPLSANHELSDAGMLTPQTVGKEEKITFRLNVPEKPDDYSLQVHTHFGVRALVDDITVTPIELKEIPAPRQAKAVPLPAVLPTGSEEFTVDRPKKESRKEFNAKEFGVSTASKDNTAALQRAIDTVRRQAPARLFLEPGVYRFEGEKPLIFNALTDFELDGQGAELRFHRTGGDRQLIAVSNSTRLELKNFTVDWDWERDPLASVVTVDSVAPDRRSIRLRFVDYEKFPNTDLRVADLSRIDPANRQADPVRPVRITLEMNKGQNRPEARFLEPNLVELTSRPGMFKSAMPGETFLMRHYGYDFGAFFLRNNQHLTLENVTVASAPGMGVITSGRQHHWQLLNCRIAPPAGSKRPCSTTADAMHTISSAGFFRLENCELAYSCDDTMNFHDLNGYAVKLDENRIMTTNLNSHPGDYFRVGDPIELCNDDFSPTGFTGKITAIKFRNRREGEITFDKPVPEPAGGGFVLFNRSYGSRNLIFRNNHIHHFPRGLLLMAENVTIENNRFEEGNAAGIKLETGYTFDVWSEGYGVRNVVIRNNRFTGVNRRGRYVSENRPDIYINSYLRSDPSLLKSPYPVIRDIWITGNEFRESTGSPVFVSTADNVTISGNRFVNHETVPVKEEKRGLIGAGNSGTVRVLNNVWESSLPGLKSGVLYDPDSVTKLEEGGNVVRSAAGK</sequence>
<keyword evidence="5" id="KW-0456">Lyase</keyword>
<evidence type="ECO:0000256" key="1">
    <source>
        <dbReference type="ARBA" id="ARBA00022801"/>
    </source>
</evidence>
<dbReference type="SUPFAM" id="SSF51126">
    <property type="entry name" value="Pectin lyase-like"/>
    <property type="match status" value="1"/>
</dbReference>
<dbReference type="InterPro" id="IPR003305">
    <property type="entry name" value="CenC_carb-bd"/>
</dbReference>
<dbReference type="InterPro" id="IPR011050">
    <property type="entry name" value="Pectin_lyase_fold/virulence"/>
</dbReference>
<organism evidence="5 6">
    <name type="scientific">Victivallis vadensis</name>
    <dbReference type="NCBI Taxonomy" id="172901"/>
    <lineage>
        <taxon>Bacteria</taxon>
        <taxon>Pseudomonadati</taxon>
        <taxon>Lentisphaerota</taxon>
        <taxon>Lentisphaeria</taxon>
        <taxon>Victivallales</taxon>
        <taxon>Victivallaceae</taxon>
        <taxon>Victivallis</taxon>
    </lineage>
</organism>
<feature type="domain" description="CBM-cenC" evidence="3">
    <location>
        <begin position="48"/>
        <end position="149"/>
    </location>
</feature>
<dbReference type="RefSeq" id="WP_165832890.1">
    <property type="nucleotide sequence ID" value="NZ_CABMMC010000121.1"/>
</dbReference>
<evidence type="ECO:0000259" key="3">
    <source>
        <dbReference type="Pfam" id="PF02018"/>
    </source>
</evidence>
<feature type="signal peptide" evidence="2">
    <location>
        <begin position="1"/>
        <end position="24"/>
    </location>
</feature>
<dbReference type="GeneID" id="78294844"/>
<accession>A0A2U1B3U0</accession>
<evidence type="ECO:0000313" key="6">
    <source>
        <dbReference type="Proteomes" id="UP000245959"/>
    </source>
</evidence>
<dbReference type="Gene3D" id="2.160.20.10">
    <property type="entry name" value="Single-stranded right-handed beta-helix, Pectin lyase-like"/>
    <property type="match status" value="2"/>
</dbReference>
<keyword evidence="1" id="KW-0378">Hydrolase</keyword>
<feature type="chain" id="PRO_5015483574" evidence="2">
    <location>
        <begin position="25"/>
        <end position="780"/>
    </location>
</feature>
<gene>
    <name evidence="5" type="ORF">C8D82_10941</name>
</gene>
<dbReference type="InterPro" id="IPR039448">
    <property type="entry name" value="Beta_helix"/>
</dbReference>